<evidence type="ECO:0000313" key="2">
    <source>
        <dbReference type="EMBL" id="MFD0790154.1"/>
    </source>
</evidence>
<comment type="caution">
    <text evidence="2">The sequence shown here is derived from an EMBL/GenBank/DDBJ whole genome shotgun (WGS) entry which is preliminary data.</text>
</comment>
<keyword evidence="3" id="KW-1185">Reference proteome</keyword>
<feature type="transmembrane region" description="Helical" evidence="1">
    <location>
        <begin position="210"/>
        <end position="227"/>
    </location>
</feature>
<feature type="transmembrane region" description="Helical" evidence="1">
    <location>
        <begin position="374"/>
        <end position="401"/>
    </location>
</feature>
<feature type="transmembrane region" description="Helical" evidence="1">
    <location>
        <begin position="6"/>
        <end position="25"/>
    </location>
</feature>
<dbReference type="RefSeq" id="WP_204977855.1">
    <property type="nucleotide sequence ID" value="NZ_JBHTII010000001.1"/>
</dbReference>
<keyword evidence="1" id="KW-0472">Membrane</keyword>
<feature type="transmembrane region" description="Helical" evidence="1">
    <location>
        <begin position="131"/>
        <end position="152"/>
    </location>
</feature>
<feature type="transmembrane region" description="Helical" evidence="1">
    <location>
        <begin position="232"/>
        <end position="250"/>
    </location>
</feature>
<name>A0ABW3AHY6_9MICO</name>
<protein>
    <submittedName>
        <fullName evidence="2">Uncharacterized protein</fullName>
    </submittedName>
</protein>
<evidence type="ECO:0000313" key="3">
    <source>
        <dbReference type="Proteomes" id="UP001597055"/>
    </source>
</evidence>
<organism evidence="2 3">
    <name type="scientific">Microbacterium insulae</name>
    <dbReference type="NCBI Taxonomy" id="483014"/>
    <lineage>
        <taxon>Bacteria</taxon>
        <taxon>Bacillati</taxon>
        <taxon>Actinomycetota</taxon>
        <taxon>Actinomycetes</taxon>
        <taxon>Micrococcales</taxon>
        <taxon>Microbacteriaceae</taxon>
        <taxon>Microbacterium</taxon>
    </lineage>
</organism>
<dbReference type="EMBL" id="JBHTII010000001">
    <property type="protein sequence ID" value="MFD0790154.1"/>
    <property type="molecule type" value="Genomic_DNA"/>
</dbReference>
<feature type="transmembrane region" description="Helical" evidence="1">
    <location>
        <begin position="54"/>
        <end position="72"/>
    </location>
</feature>
<gene>
    <name evidence="2" type="ORF">ACFQ0P_07070</name>
</gene>
<accession>A0ABW3AHY6</accession>
<proteinExistence type="predicted"/>
<sequence>MGSNPVQLVALGAAAMIAVLGLVLLIRRHPRWGIALWTVALFFTPVWLGAGAMGVFVSALTAMTVIAIISGISPNLRWSNVDTLVLILFLVILLAFAIGGSITGHVQDAVVMWFLPYVWGRMVLARVDEGWVAACLATAAVAAAVLGIVEFVTSENFFLRIPGASSSIWGVLQVRGGFLRVEGAFGHSIALGGVLAMSAAFVLVVRWRPWVRAVALVVVGAATVLTFSRLGIIGFALTLVLGVVFLGVYVGRGLRITVLGFLVAGAIAVTPVILDVFGDAGSEAEGSANYRLDLLGLTNSMVVLGISPDREVLPTGEDYWAGFRSIDSALILIGLRFGMLPLAVVLVLLAVLIGSVVIGRATPASVALAAQIPAFATVALITQYAAFVWFAAGLAVSAYALRYGRDAADLAAAAALTETPPRVGERRLSTGAGR</sequence>
<keyword evidence="1" id="KW-0812">Transmembrane</keyword>
<feature type="transmembrane region" description="Helical" evidence="1">
    <location>
        <begin position="32"/>
        <end position="48"/>
    </location>
</feature>
<keyword evidence="1" id="KW-1133">Transmembrane helix</keyword>
<dbReference type="Proteomes" id="UP001597055">
    <property type="component" value="Unassembled WGS sequence"/>
</dbReference>
<feature type="transmembrane region" description="Helical" evidence="1">
    <location>
        <begin position="256"/>
        <end position="278"/>
    </location>
</feature>
<feature type="transmembrane region" description="Helical" evidence="1">
    <location>
        <begin position="342"/>
        <end position="362"/>
    </location>
</feature>
<feature type="transmembrane region" description="Helical" evidence="1">
    <location>
        <begin position="184"/>
        <end position="204"/>
    </location>
</feature>
<feature type="transmembrane region" description="Helical" evidence="1">
    <location>
        <begin position="84"/>
        <end position="106"/>
    </location>
</feature>
<reference evidence="3" key="1">
    <citation type="journal article" date="2019" name="Int. J. Syst. Evol. Microbiol.">
        <title>The Global Catalogue of Microorganisms (GCM) 10K type strain sequencing project: providing services to taxonomists for standard genome sequencing and annotation.</title>
        <authorList>
            <consortium name="The Broad Institute Genomics Platform"/>
            <consortium name="The Broad Institute Genome Sequencing Center for Infectious Disease"/>
            <person name="Wu L."/>
            <person name="Ma J."/>
        </authorList>
    </citation>
    <scope>NUCLEOTIDE SEQUENCE [LARGE SCALE GENOMIC DNA]</scope>
    <source>
        <strain evidence="3">CCUG 54523</strain>
    </source>
</reference>
<evidence type="ECO:0000256" key="1">
    <source>
        <dbReference type="SAM" id="Phobius"/>
    </source>
</evidence>